<dbReference type="InterPro" id="IPR036188">
    <property type="entry name" value="FAD/NAD-bd_sf"/>
</dbReference>
<protein>
    <submittedName>
        <fullName evidence="6">Nitrate reductase, NADH oxidase subunit</fullName>
    </submittedName>
</protein>
<comment type="caution">
    <text evidence="6">The sequence shown here is derived from an EMBL/GenBank/DDBJ whole genome shotgun (WGS) entry which is preliminary data.</text>
</comment>
<dbReference type="Pfam" id="PF18267">
    <property type="entry name" value="Rubredoxin_C"/>
    <property type="match status" value="1"/>
</dbReference>
<evidence type="ECO:0000313" key="6">
    <source>
        <dbReference type="EMBL" id="EEG73066.1"/>
    </source>
</evidence>
<dbReference type="InterPro" id="IPR023753">
    <property type="entry name" value="FAD/NAD-binding_dom"/>
</dbReference>
<dbReference type="HOGENOM" id="CLU_003291_4_4_9"/>
<reference evidence="6" key="1">
    <citation type="submission" date="2009-02" db="EMBL/GenBank/DDBJ databases">
        <authorList>
            <person name="Fulton L."/>
            <person name="Clifton S."/>
            <person name="Fulton B."/>
            <person name="Xu J."/>
            <person name="Minx P."/>
            <person name="Pepin K.H."/>
            <person name="Johnson M."/>
            <person name="Bhonagiri V."/>
            <person name="Nash W.E."/>
            <person name="Mardis E.R."/>
            <person name="Wilson R.K."/>
        </authorList>
    </citation>
    <scope>NUCLEOTIDE SEQUENCE [LARGE SCALE GENOMIC DNA]</scope>
    <source>
        <strain evidence="6">DSM 15053</strain>
    </source>
</reference>
<name>C0C4S3_9FIRM</name>
<dbReference type="OrthoDB" id="9802028at2"/>
<dbReference type="EMBL" id="ABYI02000034">
    <property type="protein sequence ID" value="EEG73066.1"/>
    <property type="molecule type" value="Genomic_DNA"/>
</dbReference>
<dbReference type="InterPro" id="IPR016156">
    <property type="entry name" value="FAD/NAD-linked_Rdtase_dimer_sf"/>
</dbReference>
<dbReference type="PRINTS" id="PR00368">
    <property type="entry name" value="FADPNR"/>
</dbReference>
<feature type="domain" description="NADH-rubredoxin oxidoreductase C-terminal" evidence="5">
    <location>
        <begin position="312"/>
        <end position="377"/>
    </location>
</feature>
<sequence length="411" mass="44970">MKYVIIGAGTAGLTAAKTIRKEDSSADIYVISADTYVHSRCMLHKYIAGERSEEELDFTEENFWDEFNINWVKGVRVSTVCPEEKKIELSTGEKMGYDRLLLANGSDSFIPPVGELRKASNVFGLRNLSDAQAIVKEAECAEHVLVIGSGLVGLDAAYGLLERGRKITIVEMAPQILPVQLDAHAAHAYQELFEQAGVRFILGRKASEAVCGSDGKIHKVTLDNGEEIPCDLIIVAAGVRPSAAYLEGSGIACDRGVTVDSHMQTNEPGIYAAGDITGLSGIWPNATDQGRTAGRNMCGIHAVYEDTYALKNTINFFGLVTLCVGRIREEEGDDIRIKEDRSQYKRAILREGKVEGILLQGDISNAGTWQYLIKNKIDVSGIKKDIFHINFADFYHVGENGKYEWAAAGQS</sequence>
<keyword evidence="2" id="KW-0285">Flavoprotein</keyword>
<comment type="cofactor">
    <cofactor evidence="1">
        <name>FAD</name>
        <dbReference type="ChEBI" id="CHEBI:57692"/>
    </cofactor>
</comment>
<dbReference type="Proteomes" id="UP000004893">
    <property type="component" value="Unassembled WGS sequence"/>
</dbReference>
<dbReference type="InterPro" id="IPR041575">
    <property type="entry name" value="Rubredoxin_C"/>
</dbReference>
<dbReference type="eggNOG" id="COG1251">
    <property type="taxonomic scope" value="Bacteria"/>
</dbReference>
<proteinExistence type="predicted"/>
<evidence type="ECO:0000256" key="3">
    <source>
        <dbReference type="ARBA" id="ARBA00022827"/>
    </source>
</evidence>
<gene>
    <name evidence="6" type="primary">narC</name>
    <name evidence="6" type="ORF">CLOHYLEM_07089</name>
</gene>
<dbReference type="InterPro" id="IPR050260">
    <property type="entry name" value="FAD-bd_OxRdtase"/>
</dbReference>
<dbReference type="RefSeq" id="WP_006444445.1">
    <property type="nucleotide sequence ID" value="NZ_CP036524.1"/>
</dbReference>
<dbReference type="GO" id="GO:0016491">
    <property type="term" value="F:oxidoreductase activity"/>
    <property type="evidence" value="ECO:0007669"/>
    <property type="project" value="InterPro"/>
</dbReference>
<dbReference type="Gene3D" id="3.50.50.60">
    <property type="entry name" value="FAD/NAD(P)-binding domain"/>
    <property type="match status" value="2"/>
</dbReference>
<dbReference type="STRING" id="553973.CLOHYLEM_07089"/>
<dbReference type="PANTHER" id="PTHR43429">
    <property type="entry name" value="PYRIDINE NUCLEOTIDE-DISULFIDE OXIDOREDUCTASE DOMAIN-CONTAINING"/>
    <property type="match status" value="1"/>
</dbReference>
<evidence type="ECO:0000259" key="5">
    <source>
        <dbReference type="Pfam" id="PF18267"/>
    </source>
</evidence>
<dbReference type="PRINTS" id="PR00411">
    <property type="entry name" value="PNDRDTASEI"/>
</dbReference>
<evidence type="ECO:0000259" key="4">
    <source>
        <dbReference type="Pfam" id="PF07992"/>
    </source>
</evidence>
<dbReference type="PANTHER" id="PTHR43429:SF3">
    <property type="entry name" value="NITRITE REDUCTASE [NAD(P)H]"/>
    <property type="match status" value="1"/>
</dbReference>
<dbReference type="AlphaFoldDB" id="C0C4S3"/>
<dbReference type="Gene3D" id="3.30.390.30">
    <property type="match status" value="1"/>
</dbReference>
<organism evidence="6 7">
    <name type="scientific">[Clostridium] hylemonae DSM 15053</name>
    <dbReference type="NCBI Taxonomy" id="553973"/>
    <lineage>
        <taxon>Bacteria</taxon>
        <taxon>Bacillati</taxon>
        <taxon>Bacillota</taxon>
        <taxon>Clostridia</taxon>
        <taxon>Lachnospirales</taxon>
        <taxon>Lachnospiraceae</taxon>
    </lineage>
</organism>
<accession>C0C4S3</accession>
<evidence type="ECO:0000313" key="7">
    <source>
        <dbReference type="Proteomes" id="UP000004893"/>
    </source>
</evidence>
<keyword evidence="3" id="KW-0274">FAD</keyword>
<evidence type="ECO:0000256" key="2">
    <source>
        <dbReference type="ARBA" id="ARBA00022630"/>
    </source>
</evidence>
<dbReference type="SUPFAM" id="SSF51905">
    <property type="entry name" value="FAD/NAD(P)-binding domain"/>
    <property type="match status" value="1"/>
</dbReference>
<keyword evidence="7" id="KW-1185">Reference proteome</keyword>
<reference evidence="6" key="2">
    <citation type="submission" date="2013-06" db="EMBL/GenBank/DDBJ databases">
        <title>Draft genome sequence of Clostridium hylemonae (DSM 15053).</title>
        <authorList>
            <person name="Sudarsanam P."/>
            <person name="Ley R."/>
            <person name="Guruge J."/>
            <person name="Turnbaugh P.J."/>
            <person name="Mahowald M."/>
            <person name="Liep D."/>
            <person name="Gordon J."/>
        </authorList>
    </citation>
    <scope>NUCLEOTIDE SEQUENCE</scope>
    <source>
        <strain evidence="6">DSM 15053</strain>
    </source>
</reference>
<evidence type="ECO:0000256" key="1">
    <source>
        <dbReference type="ARBA" id="ARBA00001974"/>
    </source>
</evidence>
<dbReference type="Pfam" id="PF07992">
    <property type="entry name" value="Pyr_redox_2"/>
    <property type="match status" value="1"/>
</dbReference>
<feature type="domain" description="FAD/NAD(P)-binding" evidence="4">
    <location>
        <begin position="1"/>
        <end position="290"/>
    </location>
</feature>